<accession>A0ABM3RAG8</accession>
<feature type="region of interest" description="Disordered" evidence="1">
    <location>
        <begin position="1"/>
        <end position="32"/>
    </location>
</feature>
<name>A0ABM3RAG8_SPIOL</name>
<gene>
    <name evidence="3" type="primary">LOC130467794</name>
</gene>
<evidence type="ECO:0000313" key="2">
    <source>
        <dbReference type="Proteomes" id="UP000813463"/>
    </source>
</evidence>
<evidence type="ECO:0000256" key="1">
    <source>
        <dbReference type="SAM" id="MobiDB-lite"/>
    </source>
</evidence>
<dbReference type="Proteomes" id="UP000813463">
    <property type="component" value="Chromosome 2"/>
</dbReference>
<protein>
    <submittedName>
        <fullName evidence="3">Uncharacterized protein isoform X1</fullName>
    </submittedName>
</protein>
<dbReference type="GeneID" id="130467794"/>
<reference evidence="2" key="1">
    <citation type="journal article" date="2021" name="Nat. Commun.">
        <title>Genomic analyses provide insights into spinach domestication and the genetic basis of agronomic traits.</title>
        <authorList>
            <person name="Cai X."/>
            <person name="Sun X."/>
            <person name="Xu C."/>
            <person name="Sun H."/>
            <person name="Wang X."/>
            <person name="Ge C."/>
            <person name="Zhang Z."/>
            <person name="Wang Q."/>
            <person name="Fei Z."/>
            <person name="Jiao C."/>
            <person name="Wang Q."/>
        </authorList>
    </citation>
    <scope>NUCLEOTIDE SEQUENCE [LARGE SCALE GENOMIC DNA]</scope>
    <source>
        <strain evidence="2">cv. Varoflay</strain>
    </source>
</reference>
<organism evidence="2 3">
    <name type="scientific">Spinacia oleracea</name>
    <name type="common">Spinach</name>
    <dbReference type="NCBI Taxonomy" id="3562"/>
    <lineage>
        <taxon>Eukaryota</taxon>
        <taxon>Viridiplantae</taxon>
        <taxon>Streptophyta</taxon>
        <taxon>Embryophyta</taxon>
        <taxon>Tracheophyta</taxon>
        <taxon>Spermatophyta</taxon>
        <taxon>Magnoliopsida</taxon>
        <taxon>eudicotyledons</taxon>
        <taxon>Gunneridae</taxon>
        <taxon>Pentapetalae</taxon>
        <taxon>Caryophyllales</taxon>
        <taxon>Chenopodiaceae</taxon>
        <taxon>Chenopodioideae</taxon>
        <taxon>Anserineae</taxon>
        <taxon>Spinacia</taxon>
    </lineage>
</organism>
<evidence type="ECO:0000313" key="3">
    <source>
        <dbReference type="RefSeq" id="XP_056692597.1"/>
    </source>
</evidence>
<sequence>MGGGKRRRHDVGAVHSNGRFKKPQASHYNGGTVLPRMDRVASANDFKGIITRYYSATEFSSMRQYSVKAVYQKMTPGQHRVPWDNIIWCRLAVPKHKIYQLVKCAEQAEN</sequence>
<keyword evidence="2" id="KW-1185">Reference proteome</keyword>
<dbReference type="RefSeq" id="XP_056692597.1">
    <property type="nucleotide sequence ID" value="XM_056836619.1"/>
</dbReference>
<reference evidence="3" key="2">
    <citation type="submission" date="2025-08" db="UniProtKB">
        <authorList>
            <consortium name="RefSeq"/>
        </authorList>
    </citation>
    <scope>IDENTIFICATION</scope>
    <source>
        <tissue evidence="3">Leaf</tissue>
    </source>
</reference>
<proteinExistence type="predicted"/>